<gene>
    <name evidence="1" type="ORF">ILYODFUR_019357</name>
</gene>
<name>A0ABV0TNZ1_9TELE</name>
<dbReference type="EMBL" id="JAHRIQ010036689">
    <property type="protein sequence ID" value="MEQ2233182.1"/>
    <property type="molecule type" value="Genomic_DNA"/>
</dbReference>
<evidence type="ECO:0000313" key="2">
    <source>
        <dbReference type="Proteomes" id="UP001482620"/>
    </source>
</evidence>
<comment type="caution">
    <text evidence="1">The sequence shown here is derived from an EMBL/GenBank/DDBJ whole genome shotgun (WGS) entry which is preliminary data.</text>
</comment>
<organism evidence="1 2">
    <name type="scientific">Ilyodon furcidens</name>
    <name type="common">goldbreast splitfin</name>
    <dbReference type="NCBI Taxonomy" id="33524"/>
    <lineage>
        <taxon>Eukaryota</taxon>
        <taxon>Metazoa</taxon>
        <taxon>Chordata</taxon>
        <taxon>Craniata</taxon>
        <taxon>Vertebrata</taxon>
        <taxon>Euteleostomi</taxon>
        <taxon>Actinopterygii</taxon>
        <taxon>Neopterygii</taxon>
        <taxon>Teleostei</taxon>
        <taxon>Neoteleostei</taxon>
        <taxon>Acanthomorphata</taxon>
        <taxon>Ovalentaria</taxon>
        <taxon>Atherinomorphae</taxon>
        <taxon>Cyprinodontiformes</taxon>
        <taxon>Goodeidae</taxon>
        <taxon>Ilyodon</taxon>
    </lineage>
</organism>
<keyword evidence="2" id="KW-1185">Reference proteome</keyword>
<protein>
    <submittedName>
        <fullName evidence="1">Uncharacterized protein</fullName>
    </submittedName>
</protein>
<proteinExistence type="predicted"/>
<reference evidence="1 2" key="1">
    <citation type="submission" date="2021-06" db="EMBL/GenBank/DDBJ databases">
        <authorList>
            <person name="Palmer J.M."/>
        </authorList>
    </citation>
    <scope>NUCLEOTIDE SEQUENCE [LARGE SCALE GENOMIC DNA]</scope>
    <source>
        <strain evidence="2">if_2019</strain>
        <tissue evidence="1">Muscle</tissue>
    </source>
</reference>
<sequence>METGRGKNKYKQWDETSMTDAVAGGLFNNHMLILFYGVEDFSCLSFFTLYRQTLLTCASTLFTNITVDIIDGAIYYFVSSYFTTSSDPNTNVDVCSIHILFHKHSRL</sequence>
<evidence type="ECO:0000313" key="1">
    <source>
        <dbReference type="EMBL" id="MEQ2233182.1"/>
    </source>
</evidence>
<dbReference type="Proteomes" id="UP001482620">
    <property type="component" value="Unassembled WGS sequence"/>
</dbReference>
<accession>A0ABV0TNZ1</accession>